<proteinExistence type="predicted"/>
<evidence type="ECO:0000313" key="1">
    <source>
        <dbReference type="EMBL" id="MFC2255023.1"/>
    </source>
</evidence>
<reference evidence="1 2" key="1">
    <citation type="submission" date="2024-09" db="EMBL/GenBank/DDBJ databases">
        <title>Description of Labrys sedimenti sp. nov., isolated from a diclofenac-degrading enrichment culture, and genome-based reclassification of Labrys portucalensis as a later heterotypic synonym of Labrys neptuniae.</title>
        <authorList>
            <person name="Tancsics A."/>
            <person name="Csepanyi A."/>
        </authorList>
    </citation>
    <scope>NUCLEOTIDE SEQUENCE [LARGE SCALE GENOMIC DNA]</scope>
    <source>
        <strain evidence="1 2">LMG 23412</strain>
    </source>
</reference>
<protein>
    <submittedName>
        <fullName evidence="1">Uncharacterized protein</fullName>
    </submittedName>
</protein>
<accession>A0ABV6ZS70</accession>
<name>A0ABV6ZS70_9HYPH</name>
<sequence>MSFCIKASGPRRYLQIVENRRVDGAVLQNVIATLGRLDELQTSGLLEAPMASGAKFVDQIVLLEALAGGESSLSMRRIGSPLVLGRLWQRLGVDAALDKFLASRDSSFPVERAIFVVTLHRLFVSSSDRDCDE</sequence>
<gene>
    <name evidence="1" type="ORF">ACETRX_36015</name>
</gene>
<evidence type="ECO:0000313" key="2">
    <source>
        <dbReference type="Proteomes" id="UP001595190"/>
    </source>
</evidence>
<dbReference type="Proteomes" id="UP001595190">
    <property type="component" value="Unassembled WGS sequence"/>
</dbReference>
<dbReference type="RefSeq" id="WP_394315602.1">
    <property type="nucleotide sequence ID" value="NZ_JBHGPK010000062.1"/>
</dbReference>
<comment type="caution">
    <text evidence="1">The sequence shown here is derived from an EMBL/GenBank/DDBJ whole genome shotgun (WGS) entry which is preliminary data.</text>
</comment>
<dbReference type="EMBL" id="JBHGPK010000062">
    <property type="protein sequence ID" value="MFC2255023.1"/>
    <property type="molecule type" value="Genomic_DNA"/>
</dbReference>
<organism evidence="1 2">
    <name type="scientific">Labrys neptuniae</name>
    <dbReference type="NCBI Taxonomy" id="376174"/>
    <lineage>
        <taxon>Bacteria</taxon>
        <taxon>Pseudomonadati</taxon>
        <taxon>Pseudomonadota</taxon>
        <taxon>Alphaproteobacteria</taxon>
        <taxon>Hyphomicrobiales</taxon>
        <taxon>Xanthobacteraceae</taxon>
        <taxon>Labrys</taxon>
    </lineage>
</organism>